<evidence type="ECO:0008006" key="5">
    <source>
        <dbReference type="Google" id="ProtNLM"/>
    </source>
</evidence>
<keyword evidence="2" id="KW-0732">Signal</keyword>
<dbReference type="Pfam" id="PF03659">
    <property type="entry name" value="Glyco_hydro_71"/>
    <property type="match status" value="1"/>
</dbReference>
<dbReference type="GeneID" id="20825036"/>
<accession>F8MZM8</accession>
<keyword evidence="1" id="KW-0472">Membrane</keyword>
<dbReference type="CDD" id="cd11577">
    <property type="entry name" value="GH71"/>
    <property type="match status" value="1"/>
</dbReference>
<dbReference type="AlphaFoldDB" id="F8MZM8"/>
<keyword evidence="4" id="KW-1185">Reference proteome</keyword>
<evidence type="ECO:0000256" key="2">
    <source>
        <dbReference type="SAM" id="SignalP"/>
    </source>
</evidence>
<reference evidence="4" key="1">
    <citation type="journal article" date="2011" name="Genetics">
        <title>Massive changes in genome architecture accompany the transition to self-fertility in the filamentous fungus Neurospora tetrasperma.</title>
        <authorList>
            <person name="Ellison C.E."/>
            <person name="Stajich J.E."/>
            <person name="Jacobson D.J."/>
            <person name="Natvig D.O."/>
            <person name="Lapidus A."/>
            <person name="Foster B."/>
            <person name="Aerts A."/>
            <person name="Riley R."/>
            <person name="Lindquist E.A."/>
            <person name="Grigoriev I.V."/>
            <person name="Taylor J.W."/>
        </authorList>
    </citation>
    <scope>NUCLEOTIDE SEQUENCE [LARGE SCALE GENOMIC DNA]</scope>
    <source>
        <strain evidence="4">FGSC 2508 / P0657</strain>
    </source>
</reference>
<dbReference type="PANTHER" id="PTHR43173:SF33">
    <property type="entry name" value="ASCUS WALL ENDO-1,3-ALPHA-GLUCANASE-RELATED"/>
    <property type="match status" value="1"/>
</dbReference>
<dbReference type="KEGG" id="nte:NEUTE1DRAFT126952"/>
<dbReference type="EMBL" id="GL891382">
    <property type="protein sequence ID" value="EGO53718.1"/>
    <property type="molecule type" value="Genomic_DNA"/>
</dbReference>
<evidence type="ECO:0000256" key="1">
    <source>
        <dbReference type="SAM" id="Phobius"/>
    </source>
</evidence>
<dbReference type="Gene3D" id="3.20.20.80">
    <property type="entry name" value="Glycosidases"/>
    <property type="match status" value="1"/>
</dbReference>
<dbReference type="InterPro" id="IPR005197">
    <property type="entry name" value="Glyco_hydro_71"/>
</dbReference>
<evidence type="ECO:0000313" key="4">
    <source>
        <dbReference type="Proteomes" id="UP000008065"/>
    </source>
</evidence>
<dbReference type="GO" id="GO:0051118">
    <property type="term" value="F:glucan endo-1,3-alpha-glucosidase activity"/>
    <property type="evidence" value="ECO:0007669"/>
    <property type="project" value="InterPro"/>
</dbReference>
<dbReference type="OrthoDB" id="1046782at2759"/>
<feature type="chain" id="PRO_5003375468" description="Mutanase" evidence="2">
    <location>
        <begin position="20"/>
        <end position="1050"/>
    </location>
</feature>
<keyword evidence="1" id="KW-1133">Transmembrane helix</keyword>
<dbReference type="HOGENOM" id="CLU_011931_0_0_1"/>
<name>F8MZM8_NEUT8</name>
<dbReference type="InterPro" id="IPR051130">
    <property type="entry name" value="Mito_struct-func_regulator"/>
</dbReference>
<feature type="signal peptide" evidence="2">
    <location>
        <begin position="1"/>
        <end position="19"/>
    </location>
</feature>
<evidence type="ECO:0000313" key="3">
    <source>
        <dbReference type="EMBL" id="EGO53718.1"/>
    </source>
</evidence>
<sequence>MRWLPLAVAVAATVTQVTAKAVFAHFMVGNTENYTTSDWLDDMRQAKKAHIDAFALNMAYGEATNEKSLSAAFSAAASEGMQLFFSFDYAGNGPWPKETVMEYITKYGSSSAYFHHNGKPFVSTFEGPDRADDWIDIKRQTPCFFMPDWSSFGAMKAMAAGGGVADGLFSWAAWAWGDWDMYTYTDASYAQYLNGKPYMMPVSPWFYTNLPGYNKNWIWRGDRAWGDRWIQAQWWQPEFIQIISWNDYGESHYIGPVRKHAMAAFDIGRAPFNYGTLPHDAWRDILPFVIDMYKNNVSRVDYERAVAWYMLVNPAYCDHNGTVVNTASQLQQEFTPEGELDDKIHFTALLNGKPDKVACSVGGRMKDCKVYQGPDNDEPGMYLGECGNGFEGPVQITITRGKTVLVINGEPRRGESCGEWNGFTNHNAYVAGAVAPSAINAQAADISQAVCVNGTGMELVKDLCEFTCSLGYCPKTACVCSRLGKPPTLPKPTGVQGYPTSNMDESVSGLCSFACNYGNCSDFSDYCSTKKVALAVRPASLFEPQYCDSGRARGGEERFEQLCKFSCSHGYCPFWVCVCEIEKGFANILDPTIPSRASMKSLPGLLDYGLCGFACQRGYCPTDICFDDGVYDDDEGWGPDYDPIEGEYMDFTPIEALSCDPDKAPRTLDDLVNAVDTGSIPSICWNQWALEILLQTLLGIGSEYRESLKGYDKLFSTYEKYIRESVGPQLEKFAHPGSMKSPGLKYFDCVVSINGKKYSDKQGCQYIVLERLPVDNWHIDYTLRDAKGFYAEVDEKLGIAKEWITFGEWKLEKQCDDDMYGDDGAHIRTGNRPKLCKPKVTSMSNFPIAIDKDKIEVPNPKVVMEAAMANMTSLVDSLLTGHFLVATHTNEVDSADIVTAASMPVFMLQQAVDAMNGIKKTGSDIIKQNKKNLITFILSIVLMVIPIIGEIGGALFGGMAMIARIITLIDVAGSVGMTAYDIVEDPGSAPFAIMGMLMGFVGGTRSEKSLADAGKARKAMPDSAVAKLGKIFSENDKKVQKIINACTRKR</sequence>
<organism evidence="3 4">
    <name type="scientific">Neurospora tetrasperma (strain FGSC 2508 / ATCC MYA-4615 / P0657)</name>
    <dbReference type="NCBI Taxonomy" id="510951"/>
    <lineage>
        <taxon>Eukaryota</taxon>
        <taxon>Fungi</taxon>
        <taxon>Dikarya</taxon>
        <taxon>Ascomycota</taxon>
        <taxon>Pezizomycotina</taxon>
        <taxon>Sordariomycetes</taxon>
        <taxon>Sordariomycetidae</taxon>
        <taxon>Sordariales</taxon>
        <taxon>Sordariaceae</taxon>
        <taxon>Neurospora</taxon>
    </lineage>
</organism>
<dbReference type="VEuPathDB" id="FungiDB:NEUTE1DRAFT_126952"/>
<proteinExistence type="predicted"/>
<dbReference type="RefSeq" id="XP_009857300.1">
    <property type="nucleotide sequence ID" value="XM_009858998.1"/>
</dbReference>
<keyword evidence="1" id="KW-0812">Transmembrane</keyword>
<dbReference type="PANTHER" id="PTHR43173">
    <property type="entry name" value="ABC1 FAMILY PROTEIN"/>
    <property type="match status" value="1"/>
</dbReference>
<gene>
    <name evidence="3" type="ORF">NEUTE1DRAFT_126952</name>
</gene>
<protein>
    <recommendedName>
        <fullName evidence="5">Mutanase</fullName>
    </recommendedName>
</protein>
<feature type="transmembrane region" description="Helical" evidence="1">
    <location>
        <begin position="933"/>
        <end position="956"/>
    </location>
</feature>
<dbReference type="Proteomes" id="UP000008065">
    <property type="component" value="Unassembled WGS sequence"/>
</dbReference>